<dbReference type="Proteomes" id="UP000589552">
    <property type="component" value="Unassembled WGS sequence"/>
</dbReference>
<comment type="caution">
    <text evidence="3">The sequence shown here is derived from an EMBL/GenBank/DDBJ whole genome shotgun (WGS) entry which is preliminary data.</text>
</comment>
<protein>
    <submittedName>
        <fullName evidence="3">Molybdenum cofactor biosynthesis protein MoaE</fullName>
    </submittedName>
</protein>
<dbReference type="PANTHER" id="PTHR23404">
    <property type="entry name" value="MOLYBDOPTERIN SYNTHASE RELATED"/>
    <property type="match status" value="1"/>
</dbReference>
<accession>A0A2N6SXA1</accession>
<dbReference type="CDD" id="cd00756">
    <property type="entry name" value="MoaE"/>
    <property type="match status" value="1"/>
</dbReference>
<evidence type="ECO:0000313" key="3">
    <source>
        <dbReference type="EMBL" id="PMC61702.1"/>
    </source>
</evidence>
<reference evidence="3 4" key="1">
    <citation type="submission" date="2017-09" db="EMBL/GenBank/DDBJ databases">
        <title>Bacterial strain isolated from the female urinary microbiota.</title>
        <authorList>
            <person name="Thomas-White K."/>
            <person name="Kumar N."/>
            <person name="Forster S."/>
            <person name="Putonti C."/>
            <person name="Lawley T."/>
            <person name="Wolfe A.J."/>
        </authorList>
    </citation>
    <scope>NUCLEOTIDE SEQUENCE [LARGE SCALE GENOMIC DNA]</scope>
    <source>
        <strain evidence="3 4">UMB0908</strain>
    </source>
</reference>
<dbReference type="OrthoDB" id="9794429at2"/>
<dbReference type="STRING" id="1725.WU86_10375"/>
<dbReference type="EMBL" id="PNHF01000023">
    <property type="protein sequence ID" value="PMC61702.1"/>
    <property type="molecule type" value="Genomic_DNA"/>
</dbReference>
<organism evidence="3 4">
    <name type="scientific">Corynebacterium xerosis</name>
    <dbReference type="NCBI Taxonomy" id="1725"/>
    <lineage>
        <taxon>Bacteria</taxon>
        <taxon>Bacillati</taxon>
        <taxon>Actinomycetota</taxon>
        <taxon>Actinomycetes</taxon>
        <taxon>Mycobacteriales</taxon>
        <taxon>Corynebacteriaceae</taxon>
        <taxon>Corynebacterium</taxon>
    </lineage>
</organism>
<evidence type="ECO:0000313" key="2">
    <source>
        <dbReference type="EMBL" id="NMF08707.1"/>
    </source>
</evidence>
<dbReference type="Proteomes" id="UP000235363">
    <property type="component" value="Unassembled WGS sequence"/>
</dbReference>
<sequence>MEIVSAGVSESPLDPAEASAAVGDDRAGAVVSFTGVVRNHDGGRAVDWIEYSCHPKADEVIGDIAAKAAEAFADRGVHRLWVGHRVGKLVVGDVAFLVAASASHRAEAFEACSWLVEEVKRDIPVWKRQVFPDGTHEWSNSA</sequence>
<dbReference type="Gene3D" id="3.90.1170.40">
    <property type="entry name" value="Molybdopterin biosynthesis MoaE subunit"/>
    <property type="match status" value="1"/>
</dbReference>
<dbReference type="GO" id="GO:0006777">
    <property type="term" value="P:Mo-molybdopterin cofactor biosynthetic process"/>
    <property type="evidence" value="ECO:0007669"/>
    <property type="project" value="InterPro"/>
</dbReference>
<evidence type="ECO:0000313" key="4">
    <source>
        <dbReference type="Proteomes" id="UP000235363"/>
    </source>
</evidence>
<dbReference type="Pfam" id="PF02391">
    <property type="entry name" value="MoaE"/>
    <property type="match status" value="1"/>
</dbReference>
<dbReference type="EMBL" id="JABAGA010000001">
    <property type="protein sequence ID" value="NMF08707.1"/>
    <property type="molecule type" value="Genomic_DNA"/>
</dbReference>
<evidence type="ECO:0000256" key="1">
    <source>
        <dbReference type="SAM" id="MobiDB-lite"/>
    </source>
</evidence>
<dbReference type="InterPro" id="IPR003448">
    <property type="entry name" value="Mopterin_biosynth_MoaE"/>
</dbReference>
<dbReference type="AlphaFoldDB" id="A0A2N6SXA1"/>
<dbReference type="SUPFAM" id="SSF54690">
    <property type="entry name" value="Molybdopterin synthase subunit MoaE"/>
    <property type="match status" value="1"/>
</dbReference>
<feature type="region of interest" description="Disordered" evidence="1">
    <location>
        <begin position="1"/>
        <end position="20"/>
    </location>
</feature>
<gene>
    <name evidence="3" type="ORF">CJ204_09765</name>
    <name evidence="2" type="ORF">HF852_03645</name>
</gene>
<reference evidence="2 5" key="2">
    <citation type="submission" date="2020-04" db="EMBL/GenBank/DDBJ databases">
        <authorList>
            <person name="Hitch T.C.A."/>
            <person name="Wylensek D."/>
            <person name="Clavel T."/>
        </authorList>
    </citation>
    <scope>NUCLEOTIDE SEQUENCE [LARGE SCALE GENOMIC DNA]</scope>
    <source>
        <strain evidence="2 5">BL-383-APC-2I</strain>
    </source>
</reference>
<evidence type="ECO:0000313" key="5">
    <source>
        <dbReference type="Proteomes" id="UP000589552"/>
    </source>
</evidence>
<dbReference type="InterPro" id="IPR036563">
    <property type="entry name" value="MoaE_sf"/>
</dbReference>
<name>A0A2N6SXA1_9CORY</name>
<proteinExistence type="predicted"/>